<dbReference type="Pfam" id="PF20567">
    <property type="entry name" value="DUF6776"/>
    <property type="match status" value="1"/>
</dbReference>
<gene>
    <name evidence="2" type="ORF">EZV61_02040</name>
</gene>
<evidence type="ECO:0000256" key="1">
    <source>
        <dbReference type="SAM" id="Coils"/>
    </source>
</evidence>
<dbReference type="EMBL" id="SJXE01000001">
    <property type="protein sequence ID" value="TCI04774.1"/>
    <property type="molecule type" value="Genomic_DNA"/>
</dbReference>
<sequence>MNDNDNLNRFRNGTISFLQWVRDHRKPLLGVWCALMVGLMIGEFGKTSLFNQLNGWQTQADQGATAQVRLESQIEGLTAELQVEQAANAAMQQEMVAHLNEIYEQRRELTFYRKIMAPEKEASGVVIDEFGISATASAGFFRFRLVLMQLKRSKQFAKGAIELRIEGSQTGEPATLNLAELAGLTDKQQKFSFRYFQEIEGAFTLPEGFVPERVEIRASLPKRGSRKASSTAKMYTWQQLLDNT</sequence>
<evidence type="ECO:0000313" key="3">
    <source>
        <dbReference type="Proteomes" id="UP000292554"/>
    </source>
</evidence>
<dbReference type="RefSeq" id="WP_131414159.1">
    <property type="nucleotide sequence ID" value="NZ_SJXE01000001.1"/>
</dbReference>
<keyword evidence="3" id="KW-1185">Reference proteome</keyword>
<name>A0ABY2ANJ7_9GAMM</name>
<dbReference type="Proteomes" id="UP000292554">
    <property type="component" value="Unassembled WGS sequence"/>
</dbReference>
<feature type="coiled-coil region" evidence="1">
    <location>
        <begin position="67"/>
        <end position="94"/>
    </location>
</feature>
<accession>A0ABY2ANJ7</accession>
<comment type="caution">
    <text evidence="2">The sequence shown here is derived from an EMBL/GenBank/DDBJ whole genome shotgun (WGS) entry which is preliminary data.</text>
</comment>
<dbReference type="InterPro" id="IPR046703">
    <property type="entry name" value="DUF6776"/>
</dbReference>
<reference evidence="2 3" key="1">
    <citation type="submission" date="2019-02" db="EMBL/GenBank/DDBJ databases">
        <title>Corallincola luteus sp. nov., a marine bacterium isolated from surface sediment of Bohai Sea in China.</title>
        <authorList>
            <person name="Ren Q."/>
        </authorList>
    </citation>
    <scope>NUCLEOTIDE SEQUENCE [LARGE SCALE GENOMIC DNA]</scope>
    <source>
        <strain evidence="2 3">DASS28</strain>
    </source>
</reference>
<protein>
    <submittedName>
        <fullName evidence="2">Uncharacterized protein</fullName>
    </submittedName>
</protein>
<proteinExistence type="predicted"/>
<keyword evidence="1" id="KW-0175">Coiled coil</keyword>
<organism evidence="2 3">
    <name type="scientific">Corallincola luteus</name>
    <dbReference type="NCBI Taxonomy" id="1775177"/>
    <lineage>
        <taxon>Bacteria</taxon>
        <taxon>Pseudomonadati</taxon>
        <taxon>Pseudomonadota</taxon>
        <taxon>Gammaproteobacteria</taxon>
        <taxon>Alteromonadales</taxon>
        <taxon>Psychromonadaceae</taxon>
        <taxon>Corallincola</taxon>
    </lineage>
</organism>
<evidence type="ECO:0000313" key="2">
    <source>
        <dbReference type="EMBL" id="TCI04774.1"/>
    </source>
</evidence>